<dbReference type="Proteomes" id="UP000217343">
    <property type="component" value="Chromosome"/>
</dbReference>
<dbReference type="InterPro" id="IPR000768">
    <property type="entry name" value="ART"/>
</dbReference>
<keyword evidence="6" id="KW-0328">Glycosyltransferase</keyword>
<dbReference type="RefSeq" id="WP_239989132.1">
    <property type="nucleotide sequence ID" value="NZ_CP022203.1"/>
</dbReference>
<comment type="similarity">
    <text evidence="2">Belongs to the Arg-specific ADP-ribosyltransferase family.</text>
</comment>
<dbReference type="SUPFAM" id="SSF56399">
    <property type="entry name" value="ADP-ribosylation"/>
    <property type="match status" value="1"/>
</dbReference>
<evidence type="ECO:0000256" key="4">
    <source>
        <dbReference type="ARBA" id="ARBA00022525"/>
    </source>
</evidence>
<keyword evidence="8" id="KW-0548">Nucleotidyltransferase</keyword>
<dbReference type="Gene3D" id="3.90.176.10">
    <property type="entry name" value="Toxin ADP-ribosyltransferase, Chain A, domain 1"/>
    <property type="match status" value="1"/>
</dbReference>
<feature type="compositionally biased region" description="Low complexity" evidence="11">
    <location>
        <begin position="78"/>
        <end position="97"/>
    </location>
</feature>
<dbReference type="AlphaFoldDB" id="A0A250K5L7"/>
<evidence type="ECO:0000256" key="5">
    <source>
        <dbReference type="ARBA" id="ARBA00022656"/>
    </source>
</evidence>
<evidence type="ECO:0000313" key="13">
    <source>
        <dbReference type="Proteomes" id="UP000217343"/>
    </source>
</evidence>
<comment type="catalytic activity">
    <reaction evidence="10">
        <text>L-arginyl-[protein] + NAD(+) = N(omega)-(ADP-D-ribosyl)-L-arginyl-[protein] + nicotinamide + H(+)</text>
        <dbReference type="Rhea" id="RHEA:19149"/>
        <dbReference type="Rhea" id="RHEA-COMP:10532"/>
        <dbReference type="Rhea" id="RHEA-COMP:15087"/>
        <dbReference type="ChEBI" id="CHEBI:15378"/>
        <dbReference type="ChEBI" id="CHEBI:17154"/>
        <dbReference type="ChEBI" id="CHEBI:29965"/>
        <dbReference type="ChEBI" id="CHEBI:57540"/>
        <dbReference type="ChEBI" id="CHEBI:142554"/>
        <dbReference type="EC" id="2.4.2.31"/>
    </reaction>
</comment>
<protein>
    <recommendedName>
        <fullName evidence="3">NAD(+)--protein-arginine ADP-ribosyltransferase</fullName>
        <ecNumber evidence="3">2.4.2.31</ecNumber>
    </recommendedName>
</protein>
<comment type="subcellular location">
    <subcellularLocation>
        <location evidence="1">Secreted</location>
    </subcellularLocation>
</comment>
<evidence type="ECO:0000256" key="3">
    <source>
        <dbReference type="ARBA" id="ARBA00012031"/>
    </source>
</evidence>
<dbReference type="GO" id="GO:0016779">
    <property type="term" value="F:nucleotidyltransferase activity"/>
    <property type="evidence" value="ECO:0007669"/>
    <property type="project" value="UniProtKB-KW"/>
</dbReference>
<evidence type="ECO:0000256" key="10">
    <source>
        <dbReference type="ARBA" id="ARBA00047597"/>
    </source>
</evidence>
<evidence type="ECO:0000256" key="7">
    <source>
        <dbReference type="ARBA" id="ARBA00022679"/>
    </source>
</evidence>
<dbReference type="EC" id="2.4.2.31" evidence="3"/>
<sequence length="401" mass="42301">MGRITNSTTKTTTTPPPPPRTTGGPPPPSSSAPSTGIPKPPDAFVSGTRTNTLRPPSLTPPPPPSLGGFTPPPPPSLGGPRPTAPGGAKAPATVTPAVTPVPVGPAVLRDDSVIAPFVAQGVPRGAIKNISDEGFAALQGLQRSQGDAGSTDFATLKSEVGPKADLIRAVFAQGGPHVKPGDAERVKLASVFNEGFTVDTATVQNYRKQMSVLTEGRFEPYVEMANTHLTQNQKDYPKTATNVADINTLSDEGKVSLYKYTQEKFKPYNGQVLFPLAKNGAGPTSQALRNNLDGIAVTRAALNELPKFTGTVYRGDSRKYYDAYTQDAIITRDAFTSTAKNPGASFEGDAILEIRTRTGRDIQGASLKPGEEEVLIPPGATFKVLDRDDTGTTLRLTLEEI</sequence>
<dbReference type="GO" id="GO:0090729">
    <property type="term" value="F:toxin activity"/>
    <property type="evidence" value="ECO:0007669"/>
    <property type="project" value="UniProtKB-KW"/>
</dbReference>
<organism evidence="12 13">
    <name type="scientific">Corallococcus macrosporus DSM 14697</name>
    <dbReference type="NCBI Taxonomy" id="1189310"/>
    <lineage>
        <taxon>Bacteria</taxon>
        <taxon>Pseudomonadati</taxon>
        <taxon>Myxococcota</taxon>
        <taxon>Myxococcia</taxon>
        <taxon>Myxococcales</taxon>
        <taxon>Cystobacterineae</taxon>
        <taxon>Myxococcaceae</taxon>
        <taxon>Corallococcus</taxon>
    </lineage>
</organism>
<dbReference type="PROSITE" id="PS51996">
    <property type="entry name" value="TR_MART"/>
    <property type="match status" value="1"/>
</dbReference>
<dbReference type="GO" id="GO:0106274">
    <property type="term" value="F:NAD+-protein-arginine ADP-ribosyltransferase activity"/>
    <property type="evidence" value="ECO:0007669"/>
    <property type="project" value="UniProtKB-EC"/>
</dbReference>
<dbReference type="InterPro" id="IPR050999">
    <property type="entry name" value="ADP-ribosyltransferase_ARG"/>
</dbReference>
<dbReference type="EMBL" id="CP022203">
    <property type="protein sequence ID" value="ATB50626.1"/>
    <property type="molecule type" value="Genomic_DNA"/>
</dbReference>
<keyword evidence="9" id="KW-0843">Virulence</keyword>
<evidence type="ECO:0000256" key="8">
    <source>
        <dbReference type="ARBA" id="ARBA00022695"/>
    </source>
</evidence>
<feature type="compositionally biased region" description="Pro residues" evidence="11">
    <location>
        <begin position="57"/>
        <end position="77"/>
    </location>
</feature>
<proteinExistence type="inferred from homology"/>
<dbReference type="PANTHER" id="PTHR10339">
    <property type="entry name" value="ADP-RIBOSYLTRANSFERASE"/>
    <property type="match status" value="1"/>
</dbReference>
<evidence type="ECO:0000256" key="2">
    <source>
        <dbReference type="ARBA" id="ARBA00009558"/>
    </source>
</evidence>
<feature type="region of interest" description="Disordered" evidence="11">
    <location>
        <begin position="1"/>
        <end position="97"/>
    </location>
</feature>
<dbReference type="GO" id="GO:0005576">
    <property type="term" value="C:extracellular region"/>
    <property type="evidence" value="ECO:0007669"/>
    <property type="project" value="UniProtKB-SubCell"/>
</dbReference>
<keyword evidence="7" id="KW-0808">Transferase</keyword>
<keyword evidence="13" id="KW-1185">Reference proteome</keyword>
<evidence type="ECO:0000313" key="12">
    <source>
        <dbReference type="EMBL" id="ATB50626.1"/>
    </source>
</evidence>
<evidence type="ECO:0000256" key="6">
    <source>
        <dbReference type="ARBA" id="ARBA00022676"/>
    </source>
</evidence>
<feature type="compositionally biased region" description="Low complexity" evidence="11">
    <location>
        <begin position="1"/>
        <end position="13"/>
    </location>
</feature>
<dbReference type="PANTHER" id="PTHR10339:SF25">
    <property type="entry name" value="SECRETED EXOENZYME S"/>
    <property type="match status" value="1"/>
</dbReference>
<name>A0A250K5L7_9BACT</name>
<accession>A0A250K5L7</accession>
<dbReference type="GO" id="GO:0003950">
    <property type="term" value="F:NAD+ poly-ADP-ribosyltransferase activity"/>
    <property type="evidence" value="ECO:0007669"/>
    <property type="project" value="TreeGrafter"/>
</dbReference>
<feature type="compositionally biased region" description="Pro residues" evidence="11">
    <location>
        <begin position="14"/>
        <end position="30"/>
    </location>
</feature>
<keyword evidence="5" id="KW-0800">Toxin</keyword>
<evidence type="ECO:0000256" key="9">
    <source>
        <dbReference type="ARBA" id="ARBA00023026"/>
    </source>
</evidence>
<evidence type="ECO:0000256" key="11">
    <source>
        <dbReference type="SAM" id="MobiDB-lite"/>
    </source>
</evidence>
<dbReference type="Pfam" id="PF01129">
    <property type="entry name" value="ART"/>
    <property type="match status" value="1"/>
</dbReference>
<dbReference type="KEGG" id="mmas:MYMAC_006282"/>
<keyword evidence="4" id="KW-0964">Secreted</keyword>
<gene>
    <name evidence="12" type="ORF">MYMAC_006282</name>
</gene>
<evidence type="ECO:0000256" key="1">
    <source>
        <dbReference type="ARBA" id="ARBA00004613"/>
    </source>
</evidence>
<reference evidence="12 13" key="1">
    <citation type="submission" date="2017-06" db="EMBL/GenBank/DDBJ databases">
        <title>Sequencing and comparative analysis of myxobacterial genomes.</title>
        <authorList>
            <person name="Rupp O."/>
            <person name="Goesmann A."/>
            <person name="Sogaard-Andersen L."/>
        </authorList>
    </citation>
    <scope>NUCLEOTIDE SEQUENCE [LARGE SCALE GENOMIC DNA]</scope>
    <source>
        <strain evidence="12 13">DSM 14697</strain>
    </source>
</reference>